<dbReference type="EMBL" id="LN907827">
    <property type="protein sequence ID" value="CUU25264.1"/>
    <property type="molecule type" value="Genomic_DNA"/>
</dbReference>
<dbReference type="Gene3D" id="1.10.1040.10">
    <property type="entry name" value="N-(1-d-carboxylethyl)-l-norvaline Dehydrogenase, domain 2"/>
    <property type="match status" value="1"/>
</dbReference>
<dbReference type="PANTHER" id="PTHR30524:SF0">
    <property type="entry name" value="ALTRONATE OXIDOREDUCTASE-RELATED"/>
    <property type="match status" value="1"/>
</dbReference>
<organism evidence="5 6">
    <name type="scientific">Duffyella gerundensis</name>
    <dbReference type="NCBI Taxonomy" id="1619313"/>
    <lineage>
        <taxon>Bacteria</taxon>
        <taxon>Pseudomonadati</taxon>
        <taxon>Pseudomonadota</taxon>
        <taxon>Gammaproteobacteria</taxon>
        <taxon>Enterobacterales</taxon>
        <taxon>Erwiniaceae</taxon>
        <taxon>Duffyella</taxon>
    </lineage>
</organism>
<reference evidence="6" key="1">
    <citation type="submission" date="2015-11" db="EMBL/GenBank/DDBJ databases">
        <authorList>
            <person name="Blom J."/>
        </authorList>
    </citation>
    <scope>NUCLEOTIDE SEQUENCE [LARGE SCALE GENOMIC DNA]</scope>
</reference>
<evidence type="ECO:0000313" key="6">
    <source>
        <dbReference type="Proteomes" id="UP000059419"/>
    </source>
</evidence>
<evidence type="ECO:0000259" key="3">
    <source>
        <dbReference type="Pfam" id="PF01232"/>
    </source>
</evidence>
<evidence type="ECO:0000259" key="4">
    <source>
        <dbReference type="Pfam" id="PF08125"/>
    </source>
</evidence>
<proteinExistence type="predicted"/>
<dbReference type="GO" id="GO:0009026">
    <property type="term" value="F:tagaturonate reductase activity"/>
    <property type="evidence" value="ECO:0007669"/>
    <property type="project" value="UniProtKB-EC"/>
</dbReference>
<dbReference type="AlphaFoldDB" id="A0A0U5L807"/>
<dbReference type="RefSeq" id="WP_067433812.1">
    <property type="nucleotide sequence ID" value="NZ_LN907827.1"/>
</dbReference>
<dbReference type="InterPro" id="IPR008927">
    <property type="entry name" value="6-PGluconate_DH-like_C_sf"/>
</dbReference>
<dbReference type="NCBIfam" id="NF002969">
    <property type="entry name" value="PRK03643.1"/>
    <property type="match status" value="1"/>
</dbReference>
<dbReference type="PANTHER" id="PTHR30524">
    <property type="entry name" value="MANNITOL-1-PHOSPHATE 5-DEHYDROGENASE"/>
    <property type="match status" value="1"/>
</dbReference>
<dbReference type="GO" id="GO:0019698">
    <property type="term" value="P:D-galacturonate catabolic process"/>
    <property type="evidence" value="ECO:0007669"/>
    <property type="project" value="TreeGrafter"/>
</dbReference>
<dbReference type="PATRIC" id="fig|1619313.3.peg.3150"/>
<keyword evidence="6" id="KW-1185">Reference proteome</keyword>
<dbReference type="InterPro" id="IPR036291">
    <property type="entry name" value="NAD(P)-bd_dom_sf"/>
</dbReference>
<feature type="domain" description="Mannitol dehydrogenase N-terminal" evidence="3">
    <location>
        <begin position="17"/>
        <end position="260"/>
    </location>
</feature>
<dbReference type="InterPro" id="IPR013328">
    <property type="entry name" value="6PGD_dom2"/>
</dbReference>
<keyword evidence="1 5" id="KW-0560">Oxidoreductase</keyword>
<dbReference type="GO" id="GO:0008926">
    <property type="term" value="F:mannitol-1-phosphate 5-dehydrogenase activity"/>
    <property type="evidence" value="ECO:0007669"/>
    <property type="project" value="TreeGrafter"/>
</dbReference>
<dbReference type="STRING" id="1619313.EM595_3033"/>
<evidence type="ECO:0000313" key="5">
    <source>
        <dbReference type="EMBL" id="CUU25264.1"/>
    </source>
</evidence>
<gene>
    <name evidence="5" type="primary">uxaB</name>
    <name evidence="5" type="ORF">EM595_3033</name>
</gene>
<dbReference type="OrthoDB" id="9768714at2"/>
<dbReference type="GO" id="GO:0019592">
    <property type="term" value="P:mannitol catabolic process"/>
    <property type="evidence" value="ECO:0007669"/>
    <property type="project" value="TreeGrafter"/>
</dbReference>
<keyword evidence="2" id="KW-0520">NAD</keyword>
<dbReference type="Gene3D" id="3.40.50.720">
    <property type="entry name" value="NAD(P)-binding Rossmann-like Domain"/>
    <property type="match status" value="1"/>
</dbReference>
<dbReference type="Pfam" id="PF01232">
    <property type="entry name" value="Mannitol_dh"/>
    <property type="match status" value="1"/>
</dbReference>
<dbReference type="EC" id="1.1.1.58" evidence="5"/>
<sequence length="479" mass="54346">MNRLNRNDFPGRQHRDRIIQFGEGNFLRAFIDWQIDVLNEQHDLDAGIVVVRPRNRAGERTLNEQDGLYTTLIRGLDERGEVVNTSRLIRSVKREIQPFTQYAAFIALAQDPNMRFVFSNTTEAGIAFAEQDTLDDRPASSFPGKLTQLLWARFQHFAGDAARGWIVLPCELIDDNGTTLRELVLRYATQWQLPEAFSAWVREHNIFCNTLVDRIVTGYPQDAATLEQQLGYQDRYLVAGEVYYQFVIQGPQQVADELKLAHLAPSVRLVSDIKPWKEQKVAILNGAHTALVPVAFLAGLDHVGEAMADAEIAGFVDRTLREEIIPTLNLPENELHAFADAVQRRFRNPFIQHALLAIALNGMTKFRTRLLPQLLASHQQHGIWPVRLTFALAALIAFYRGQRNSEHYPLQDDEIWLTRFAQWWPEYGDDLPALVAQVLSQSAHWGSDLSQMPGLTEAVSEHLQAIVTQGMRAAVAQLR</sequence>
<feature type="domain" description="Mannitol dehydrogenase C-terminal" evidence="4">
    <location>
        <begin position="272"/>
        <end position="466"/>
    </location>
</feature>
<dbReference type="InterPro" id="IPR013131">
    <property type="entry name" value="Mannitol_DH_N"/>
</dbReference>
<dbReference type="Proteomes" id="UP000059419">
    <property type="component" value="Chromosome 1"/>
</dbReference>
<dbReference type="KEGG" id="ege:EM595_3033"/>
<evidence type="ECO:0000256" key="1">
    <source>
        <dbReference type="ARBA" id="ARBA00023002"/>
    </source>
</evidence>
<protein>
    <submittedName>
        <fullName evidence="5">Altronate oxidoreductase</fullName>
        <ecNumber evidence="5">1.1.1.58</ecNumber>
    </submittedName>
</protein>
<dbReference type="Pfam" id="PF08125">
    <property type="entry name" value="Mannitol_dh_C"/>
    <property type="match status" value="1"/>
</dbReference>
<accession>A0A0U5L807</accession>
<name>A0A0U5L807_9GAMM</name>
<dbReference type="SUPFAM" id="SSF51735">
    <property type="entry name" value="NAD(P)-binding Rossmann-fold domains"/>
    <property type="match status" value="1"/>
</dbReference>
<dbReference type="InterPro" id="IPR013118">
    <property type="entry name" value="Mannitol_DH_C"/>
</dbReference>
<dbReference type="SUPFAM" id="SSF48179">
    <property type="entry name" value="6-phosphogluconate dehydrogenase C-terminal domain-like"/>
    <property type="match status" value="1"/>
</dbReference>
<dbReference type="GO" id="GO:0005829">
    <property type="term" value="C:cytosol"/>
    <property type="evidence" value="ECO:0007669"/>
    <property type="project" value="TreeGrafter"/>
</dbReference>
<evidence type="ECO:0000256" key="2">
    <source>
        <dbReference type="ARBA" id="ARBA00023027"/>
    </source>
</evidence>